<dbReference type="InterPro" id="IPR013324">
    <property type="entry name" value="RNA_pol_sigma_r3/r4-like"/>
</dbReference>
<dbReference type="InterPro" id="IPR013325">
    <property type="entry name" value="RNA_pol_sigma_r2"/>
</dbReference>
<dbReference type="InterPro" id="IPR007627">
    <property type="entry name" value="RNA_pol_sigma70_r2"/>
</dbReference>
<evidence type="ECO:0000256" key="3">
    <source>
        <dbReference type="ARBA" id="ARBA00023082"/>
    </source>
</evidence>
<keyword evidence="2 6" id="KW-0805">Transcription regulation</keyword>
<evidence type="ECO:0000256" key="5">
    <source>
        <dbReference type="ARBA" id="ARBA00023163"/>
    </source>
</evidence>
<dbReference type="GO" id="GO:0006352">
    <property type="term" value="P:DNA-templated transcription initiation"/>
    <property type="evidence" value="ECO:0007669"/>
    <property type="project" value="InterPro"/>
</dbReference>
<dbReference type="AlphaFoldDB" id="A0A919ITL8"/>
<dbReference type="Proteomes" id="UP000619479">
    <property type="component" value="Unassembled WGS sequence"/>
</dbReference>
<dbReference type="GO" id="GO:0003677">
    <property type="term" value="F:DNA binding"/>
    <property type="evidence" value="ECO:0007669"/>
    <property type="project" value="UniProtKB-KW"/>
</dbReference>
<evidence type="ECO:0000313" key="11">
    <source>
        <dbReference type="Proteomes" id="UP000619479"/>
    </source>
</evidence>
<accession>A0A919ITL8</accession>
<sequence>MTTTIDRNRTAETTDEDEQERGTARLPQGYVDVDTVKAYLREIGRVPLLTAEQEVQIAKRIEAGLYATELLRAHDDAELTVTADRLRDLRFIARDGERAKSHLLEANLRLVVSIAKRYSGRSMPFLDLIQEGNVGLIRAAEKFDYTKGFKFSTYATWWIRQAISRAMADQSRTIRIPVHMVELINKLVRVQRDLLLQLGREATPAELSVEMDLPPARVQEIRQYAREPISLDQEVGAEGDAQIGDFIEDTDAVVALDAVSFGLLRDQLESILATLTEREAGVVRLRFGLSDGVPRTLDEIGQVYGVTRERIRQIEMKTMSKLRHPARSGALRDYLG</sequence>
<keyword evidence="11" id="KW-1185">Reference proteome</keyword>
<dbReference type="Pfam" id="PF04545">
    <property type="entry name" value="Sigma70_r4"/>
    <property type="match status" value="1"/>
</dbReference>
<dbReference type="InterPro" id="IPR000943">
    <property type="entry name" value="RNA_pol_sigma70"/>
</dbReference>
<evidence type="ECO:0000313" key="10">
    <source>
        <dbReference type="EMBL" id="GID70796.1"/>
    </source>
</evidence>
<reference evidence="10" key="1">
    <citation type="submission" date="2021-01" db="EMBL/GenBank/DDBJ databases">
        <title>Whole genome shotgun sequence of Actinoplanes cyaneus NBRC 14990.</title>
        <authorList>
            <person name="Komaki H."/>
            <person name="Tamura T."/>
        </authorList>
    </citation>
    <scope>NUCLEOTIDE SEQUENCE</scope>
    <source>
        <strain evidence="10">NBRC 14990</strain>
    </source>
</reference>
<dbReference type="InterPro" id="IPR036388">
    <property type="entry name" value="WH-like_DNA-bd_sf"/>
</dbReference>
<dbReference type="CDD" id="cd06171">
    <property type="entry name" value="Sigma70_r4"/>
    <property type="match status" value="1"/>
</dbReference>
<keyword evidence="3 6" id="KW-0731">Sigma factor</keyword>
<dbReference type="FunFam" id="1.10.10.10:FF:000004">
    <property type="entry name" value="RNA polymerase sigma factor SigA"/>
    <property type="match status" value="1"/>
</dbReference>
<feature type="compositionally biased region" description="Basic and acidic residues" evidence="7">
    <location>
        <begin position="1"/>
        <end position="12"/>
    </location>
</feature>
<dbReference type="InterPro" id="IPR014284">
    <property type="entry name" value="RNA_pol_sigma-70_dom"/>
</dbReference>
<dbReference type="PROSITE" id="PS00716">
    <property type="entry name" value="SIGMA70_2"/>
    <property type="match status" value="1"/>
</dbReference>
<evidence type="ECO:0000256" key="1">
    <source>
        <dbReference type="ARBA" id="ARBA00007788"/>
    </source>
</evidence>
<dbReference type="PANTHER" id="PTHR30603:SF59">
    <property type="entry name" value="RNA POLYMERASE PRINCIPAL SIGMA FACTOR HRDA"/>
    <property type="match status" value="1"/>
</dbReference>
<dbReference type="InterPro" id="IPR007630">
    <property type="entry name" value="RNA_pol_sigma70_r4"/>
</dbReference>
<dbReference type="Gene3D" id="1.20.120.1810">
    <property type="match status" value="1"/>
</dbReference>
<keyword evidence="4 6" id="KW-0238">DNA-binding</keyword>
<dbReference type="PRINTS" id="PR00046">
    <property type="entry name" value="SIGMA70FCT"/>
</dbReference>
<dbReference type="FunFam" id="1.10.601.10:FF:000001">
    <property type="entry name" value="RNA polymerase sigma factor SigA"/>
    <property type="match status" value="1"/>
</dbReference>
<comment type="caution">
    <text evidence="10">The sequence shown here is derived from an EMBL/GenBank/DDBJ whole genome shotgun (WGS) entry which is preliminary data.</text>
</comment>
<dbReference type="SUPFAM" id="SSF88659">
    <property type="entry name" value="Sigma3 and sigma4 domains of RNA polymerase sigma factors"/>
    <property type="match status" value="2"/>
</dbReference>
<feature type="domain" description="RNA polymerase sigma-70" evidence="8">
    <location>
        <begin position="127"/>
        <end position="140"/>
    </location>
</feature>
<dbReference type="Pfam" id="PF00140">
    <property type="entry name" value="Sigma70_r1_2"/>
    <property type="match status" value="1"/>
</dbReference>
<evidence type="ECO:0000259" key="9">
    <source>
        <dbReference type="PROSITE" id="PS00716"/>
    </source>
</evidence>
<dbReference type="SUPFAM" id="SSF88946">
    <property type="entry name" value="Sigma2 domain of RNA polymerase sigma factors"/>
    <property type="match status" value="1"/>
</dbReference>
<keyword evidence="5 6" id="KW-0804">Transcription</keyword>
<dbReference type="Pfam" id="PF04539">
    <property type="entry name" value="Sigma70_r3"/>
    <property type="match status" value="1"/>
</dbReference>
<dbReference type="PANTHER" id="PTHR30603">
    <property type="entry name" value="RNA POLYMERASE SIGMA FACTOR RPO"/>
    <property type="match status" value="1"/>
</dbReference>
<evidence type="ECO:0000256" key="7">
    <source>
        <dbReference type="SAM" id="MobiDB-lite"/>
    </source>
</evidence>
<organism evidence="10 11">
    <name type="scientific">Actinoplanes cyaneus</name>
    <dbReference type="NCBI Taxonomy" id="52696"/>
    <lineage>
        <taxon>Bacteria</taxon>
        <taxon>Bacillati</taxon>
        <taxon>Actinomycetota</taxon>
        <taxon>Actinomycetes</taxon>
        <taxon>Micromonosporales</taxon>
        <taxon>Micromonosporaceae</taxon>
        <taxon>Actinoplanes</taxon>
    </lineage>
</organism>
<dbReference type="NCBIfam" id="TIGR02937">
    <property type="entry name" value="sigma70-ECF"/>
    <property type="match status" value="1"/>
</dbReference>
<gene>
    <name evidence="10" type="ORF">Acy02nite_86770</name>
</gene>
<comment type="function">
    <text evidence="6">Sigma factors are initiation factors that promote the attachment of RNA polymerase to specific initiation sites and are then released.</text>
</comment>
<dbReference type="Pfam" id="PF04542">
    <property type="entry name" value="Sigma70_r2"/>
    <property type="match status" value="1"/>
</dbReference>
<dbReference type="InterPro" id="IPR007624">
    <property type="entry name" value="RNA_pol_sigma70_r3"/>
</dbReference>
<comment type="similarity">
    <text evidence="1 6">Belongs to the sigma-70 factor family.</text>
</comment>
<evidence type="ECO:0000256" key="4">
    <source>
        <dbReference type="ARBA" id="ARBA00023125"/>
    </source>
</evidence>
<evidence type="ECO:0000256" key="2">
    <source>
        <dbReference type="ARBA" id="ARBA00023015"/>
    </source>
</evidence>
<proteinExistence type="inferred from homology"/>
<feature type="region of interest" description="Disordered" evidence="7">
    <location>
        <begin position="1"/>
        <end position="23"/>
    </location>
</feature>
<dbReference type="Gene3D" id="1.10.10.10">
    <property type="entry name" value="Winged helix-like DNA-binding domain superfamily/Winged helix DNA-binding domain"/>
    <property type="match status" value="2"/>
</dbReference>
<evidence type="ECO:0000256" key="6">
    <source>
        <dbReference type="RuleBase" id="RU362124"/>
    </source>
</evidence>
<dbReference type="EMBL" id="BOMH01000083">
    <property type="protein sequence ID" value="GID70796.1"/>
    <property type="molecule type" value="Genomic_DNA"/>
</dbReference>
<feature type="domain" description="RNA polymerase sigma-70" evidence="9">
    <location>
        <begin position="296"/>
        <end position="322"/>
    </location>
</feature>
<protein>
    <recommendedName>
        <fullName evidence="6">RNA polymerase sigma factor</fullName>
    </recommendedName>
</protein>
<dbReference type="InterPro" id="IPR050239">
    <property type="entry name" value="Sigma-70_RNA_pol_init_factors"/>
</dbReference>
<name>A0A919ITL8_9ACTN</name>
<dbReference type="InterPro" id="IPR009042">
    <property type="entry name" value="RNA_pol_sigma70_r1_2"/>
</dbReference>
<dbReference type="PROSITE" id="PS00715">
    <property type="entry name" value="SIGMA70_1"/>
    <property type="match status" value="1"/>
</dbReference>
<dbReference type="GO" id="GO:0016987">
    <property type="term" value="F:sigma factor activity"/>
    <property type="evidence" value="ECO:0007669"/>
    <property type="project" value="UniProtKB-KW"/>
</dbReference>
<evidence type="ECO:0000259" key="8">
    <source>
        <dbReference type="PROSITE" id="PS00715"/>
    </source>
</evidence>